<keyword evidence="6" id="KW-0012">Acyltransferase</keyword>
<dbReference type="GO" id="GO:0016746">
    <property type="term" value="F:acyltransferase activity"/>
    <property type="evidence" value="ECO:0007669"/>
    <property type="project" value="UniProtKB-KW"/>
</dbReference>
<feature type="compositionally biased region" description="Polar residues" evidence="7">
    <location>
        <begin position="264"/>
        <end position="286"/>
    </location>
</feature>
<evidence type="ECO:0000256" key="2">
    <source>
        <dbReference type="ARBA" id="ARBA00022692"/>
    </source>
</evidence>
<evidence type="ECO:0000256" key="4">
    <source>
        <dbReference type="ARBA" id="ARBA00023098"/>
    </source>
</evidence>
<dbReference type="OrthoDB" id="272512at2759"/>
<dbReference type="EMBL" id="JAGHQL010000012">
    <property type="protein sequence ID" value="KAH0544920.1"/>
    <property type="molecule type" value="Genomic_DNA"/>
</dbReference>
<evidence type="ECO:0000256" key="8">
    <source>
        <dbReference type="SAM" id="Phobius"/>
    </source>
</evidence>
<gene>
    <name evidence="9" type="ORF">FGG08_001000</name>
</gene>
<keyword evidence="2 8" id="KW-0812">Transmembrane</keyword>
<dbReference type="PANTHER" id="PTHR23063:SF60">
    <property type="entry name" value="LYSOPHOSPHATIDIC ACID:OLEOYL-COA ACYLTRANSFERASE 1"/>
    <property type="match status" value="1"/>
</dbReference>
<keyword evidence="5 8" id="KW-0472">Membrane</keyword>
<evidence type="ECO:0000313" key="9">
    <source>
        <dbReference type="EMBL" id="KAH0544920.1"/>
    </source>
</evidence>
<sequence>MEKYSQFRDRGSGIAPFTPIFTPTSKIYLPIRIFIFLARLPIFVALTLGYFIVLQCLPLGSLFKKAMLWMILGVPGVWWVDLQVDGVKKGSLAKHSPRLPNPSNIIASSFTSPIDALYLAAIFDPIFTASYPTTRLIHRISLLRAILRALSPPQSRPLPGTALTDLGTLLRDHPNRIIVVFPETTTTNGRGILPFSPSLLTAPSTTRIFPVSVRYTPPDITTPVPHAYWAFLWNLLSRPTHCIRVRIAECVYNGPEGYPYPQRATPQPSSKSTHATNYLDTPPSSSEAEDITPSRKASSINNGDITTDEKRLLEKVGEALARLGRVKRVGLGVRDKVAFVEVWERQNYRRFRWLR</sequence>
<keyword evidence="3 8" id="KW-1133">Transmembrane helix</keyword>
<comment type="caution">
    <text evidence="9">The sequence shown here is derived from an EMBL/GenBank/DDBJ whole genome shotgun (WGS) entry which is preliminary data.</text>
</comment>
<name>A0A9P8L5N5_9PEZI</name>
<reference evidence="9" key="1">
    <citation type="submission" date="2021-03" db="EMBL/GenBank/DDBJ databases">
        <title>Comparative genomics and phylogenomic investigation of the class Geoglossomycetes provide insights into ecological specialization and systematics.</title>
        <authorList>
            <person name="Melie T."/>
            <person name="Pirro S."/>
            <person name="Miller A.N."/>
            <person name="Quandt A."/>
        </authorList>
    </citation>
    <scope>NUCLEOTIDE SEQUENCE</scope>
    <source>
        <strain evidence="9">GBOQ0MN5Z8</strain>
    </source>
</reference>
<feature type="transmembrane region" description="Helical" evidence="8">
    <location>
        <begin position="33"/>
        <end position="54"/>
    </location>
</feature>
<feature type="region of interest" description="Disordered" evidence="7">
    <location>
        <begin position="259"/>
        <end position="303"/>
    </location>
</feature>
<dbReference type="PANTHER" id="PTHR23063">
    <property type="entry name" value="PHOSPHOLIPID ACYLTRANSFERASE"/>
    <property type="match status" value="1"/>
</dbReference>
<evidence type="ECO:0000313" key="10">
    <source>
        <dbReference type="Proteomes" id="UP000698800"/>
    </source>
</evidence>
<dbReference type="Proteomes" id="UP000698800">
    <property type="component" value="Unassembled WGS sequence"/>
</dbReference>
<dbReference type="AlphaFoldDB" id="A0A9P8L5N5"/>
<keyword evidence="1" id="KW-0808">Transferase</keyword>
<dbReference type="GO" id="GO:0006629">
    <property type="term" value="P:lipid metabolic process"/>
    <property type="evidence" value="ECO:0007669"/>
    <property type="project" value="UniProtKB-KW"/>
</dbReference>
<keyword evidence="10" id="KW-1185">Reference proteome</keyword>
<evidence type="ECO:0000256" key="3">
    <source>
        <dbReference type="ARBA" id="ARBA00022989"/>
    </source>
</evidence>
<protein>
    <recommendedName>
        <fullName evidence="11">Phospholipid/glycerol acyltransferase domain-containing protein</fullName>
    </recommendedName>
</protein>
<organism evidence="9 10">
    <name type="scientific">Glutinoglossum americanum</name>
    <dbReference type="NCBI Taxonomy" id="1670608"/>
    <lineage>
        <taxon>Eukaryota</taxon>
        <taxon>Fungi</taxon>
        <taxon>Dikarya</taxon>
        <taxon>Ascomycota</taxon>
        <taxon>Pezizomycotina</taxon>
        <taxon>Geoglossomycetes</taxon>
        <taxon>Geoglossales</taxon>
        <taxon>Geoglossaceae</taxon>
        <taxon>Glutinoglossum</taxon>
    </lineage>
</organism>
<evidence type="ECO:0000256" key="7">
    <source>
        <dbReference type="SAM" id="MobiDB-lite"/>
    </source>
</evidence>
<proteinExistence type="predicted"/>
<evidence type="ECO:0008006" key="11">
    <source>
        <dbReference type="Google" id="ProtNLM"/>
    </source>
</evidence>
<accession>A0A9P8L5N5</accession>
<evidence type="ECO:0000256" key="5">
    <source>
        <dbReference type="ARBA" id="ARBA00023136"/>
    </source>
</evidence>
<evidence type="ECO:0000256" key="1">
    <source>
        <dbReference type="ARBA" id="ARBA00022679"/>
    </source>
</evidence>
<evidence type="ECO:0000256" key="6">
    <source>
        <dbReference type="ARBA" id="ARBA00023315"/>
    </source>
</evidence>
<keyword evidence="4" id="KW-0443">Lipid metabolism</keyword>